<reference evidence="2" key="2">
    <citation type="journal article" date="2021" name="Microbiome">
        <title>Successional dynamics and alternative stable states in a saline activated sludge microbial community over 9 years.</title>
        <authorList>
            <person name="Wang Y."/>
            <person name="Ye J."/>
            <person name="Ju F."/>
            <person name="Liu L."/>
            <person name="Boyd J.A."/>
            <person name="Deng Y."/>
            <person name="Parks D.H."/>
            <person name="Jiang X."/>
            <person name="Yin X."/>
            <person name="Woodcroft B.J."/>
            <person name="Tyson G.W."/>
            <person name="Hugenholtz P."/>
            <person name="Polz M.F."/>
            <person name="Zhang T."/>
        </authorList>
    </citation>
    <scope>NUCLEOTIDE SEQUENCE</scope>
    <source>
        <strain evidence="2">HKST-UBA14</strain>
    </source>
</reference>
<dbReference type="InterPro" id="IPR007842">
    <property type="entry name" value="HEPN_dom"/>
</dbReference>
<proteinExistence type="predicted"/>
<reference evidence="2" key="1">
    <citation type="submission" date="2020-04" db="EMBL/GenBank/DDBJ databases">
        <authorList>
            <person name="Zhang T."/>
        </authorList>
    </citation>
    <scope>NUCLEOTIDE SEQUENCE</scope>
    <source>
        <strain evidence="2">HKST-UBA14</strain>
    </source>
</reference>
<dbReference type="SUPFAM" id="SSF81593">
    <property type="entry name" value="Nucleotidyltransferase substrate binding subunit/domain"/>
    <property type="match status" value="1"/>
</dbReference>
<comment type="caution">
    <text evidence="2">The sequence shown here is derived from an EMBL/GenBank/DDBJ whole genome shotgun (WGS) entry which is preliminary data.</text>
</comment>
<dbReference type="Gene3D" id="3.30.460.10">
    <property type="entry name" value="Beta Polymerase, domain 2"/>
    <property type="match status" value="1"/>
</dbReference>
<accession>A0A955L5L0</accession>
<dbReference type="InterPro" id="IPR043519">
    <property type="entry name" value="NT_sf"/>
</dbReference>
<name>A0A955L5L0_9BACT</name>
<dbReference type="SMART" id="SM00748">
    <property type="entry name" value="HEPN"/>
    <property type="match status" value="1"/>
</dbReference>
<evidence type="ECO:0000313" key="2">
    <source>
        <dbReference type="EMBL" id="MCA9383116.1"/>
    </source>
</evidence>
<dbReference type="Pfam" id="PF05168">
    <property type="entry name" value="HEPN"/>
    <property type="match status" value="1"/>
</dbReference>
<dbReference type="SUPFAM" id="SSF81301">
    <property type="entry name" value="Nucleotidyltransferase"/>
    <property type="match status" value="1"/>
</dbReference>
<dbReference type="CDD" id="cd05403">
    <property type="entry name" value="NT_KNTase_like"/>
    <property type="match status" value="1"/>
</dbReference>
<dbReference type="AlphaFoldDB" id="A0A955L5L0"/>
<dbReference type="PROSITE" id="PS50910">
    <property type="entry name" value="HEPN"/>
    <property type="match status" value="1"/>
</dbReference>
<gene>
    <name evidence="2" type="ORF">KC909_02005</name>
</gene>
<dbReference type="Pfam" id="PF18765">
    <property type="entry name" value="Polbeta"/>
    <property type="match status" value="1"/>
</dbReference>
<dbReference type="Gene3D" id="1.20.120.330">
    <property type="entry name" value="Nucleotidyltransferases domain 2"/>
    <property type="match status" value="1"/>
</dbReference>
<protein>
    <submittedName>
        <fullName evidence="2">HEPN domain-containing protein</fullName>
    </submittedName>
</protein>
<organism evidence="2 3">
    <name type="scientific">Candidatus Dojkabacteria bacterium</name>
    <dbReference type="NCBI Taxonomy" id="2099670"/>
    <lineage>
        <taxon>Bacteria</taxon>
        <taxon>Candidatus Dojkabacteria</taxon>
    </lineage>
</organism>
<evidence type="ECO:0000313" key="3">
    <source>
        <dbReference type="Proteomes" id="UP000783287"/>
    </source>
</evidence>
<feature type="domain" description="HEPN" evidence="1">
    <location>
        <begin position="22"/>
        <end position="137"/>
    </location>
</feature>
<dbReference type="InterPro" id="IPR041633">
    <property type="entry name" value="Polbeta"/>
</dbReference>
<evidence type="ECO:0000259" key="1">
    <source>
        <dbReference type="PROSITE" id="PS50910"/>
    </source>
</evidence>
<dbReference type="Proteomes" id="UP000783287">
    <property type="component" value="Unassembled WGS sequence"/>
</dbReference>
<sequence>MNRSLQPLKNTPQSKDKYKTWLRQARFDLEAARLSLGNGFNEWAAYQSEQAVEKALKSILVHAGWRPPRVHKLPVLLGMCNSVNDKCKQTKFNFKHLESFTFISRYPFLIPSKDHQTPHELISHEEAQKAVLQADDFLDKVNNILSIPVEEIPVAAMADEMFTREQIDERLKEVKQILIDEFNPSKIILFGSFARNGAISRTKTMDIMIVADTDLKFIERIKRAREITQGHSPIIEPLVYTPDEFKFMVEEEGEGFIENALEEGIEIYSR</sequence>
<dbReference type="EMBL" id="JAGQLK010000028">
    <property type="protein sequence ID" value="MCA9383116.1"/>
    <property type="molecule type" value="Genomic_DNA"/>
</dbReference>